<feature type="compositionally biased region" description="Basic and acidic residues" evidence="1">
    <location>
        <begin position="353"/>
        <end position="363"/>
    </location>
</feature>
<reference evidence="2" key="2">
    <citation type="submission" date="2022-06" db="UniProtKB">
        <authorList>
            <consortium name="EnsemblMetazoa"/>
        </authorList>
    </citation>
    <scope>IDENTIFICATION</scope>
</reference>
<feature type="compositionally biased region" description="Polar residues" evidence="1">
    <location>
        <begin position="319"/>
        <end position="336"/>
    </location>
</feature>
<dbReference type="RefSeq" id="XP_016662664.1">
    <property type="nucleotide sequence ID" value="XM_016807175.2"/>
</dbReference>
<dbReference type="KEGG" id="api:100572101"/>
<name>A0A8R2D6E6_ACYPI</name>
<feature type="compositionally biased region" description="Basic residues" evidence="1">
    <location>
        <begin position="1"/>
        <end position="13"/>
    </location>
</feature>
<feature type="compositionally biased region" description="Basic and acidic residues" evidence="1">
    <location>
        <begin position="277"/>
        <end position="292"/>
    </location>
</feature>
<feature type="region of interest" description="Disordered" evidence="1">
    <location>
        <begin position="1"/>
        <end position="497"/>
    </location>
</feature>
<dbReference type="EnsemblMetazoa" id="XM_016807176.2">
    <property type="protein sequence ID" value="XP_016662665.1"/>
    <property type="gene ID" value="LOC100572101"/>
</dbReference>
<feature type="compositionally biased region" description="Polar residues" evidence="1">
    <location>
        <begin position="221"/>
        <end position="234"/>
    </location>
</feature>
<feature type="compositionally biased region" description="Basic and acidic residues" evidence="1">
    <location>
        <begin position="45"/>
        <end position="83"/>
    </location>
</feature>
<reference evidence="3" key="1">
    <citation type="submission" date="2010-06" db="EMBL/GenBank/DDBJ databases">
        <authorList>
            <person name="Jiang H."/>
            <person name="Abraham K."/>
            <person name="Ali S."/>
            <person name="Alsbrooks S.L."/>
            <person name="Anim B.N."/>
            <person name="Anosike U.S."/>
            <person name="Attaway T."/>
            <person name="Bandaranaike D.P."/>
            <person name="Battles P.K."/>
            <person name="Bell S.N."/>
            <person name="Bell A.V."/>
            <person name="Beltran B."/>
            <person name="Bickham C."/>
            <person name="Bustamante Y."/>
            <person name="Caleb T."/>
            <person name="Canada A."/>
            <person name="Cardenas V."/>
            <person name="Carter K."/>
            <person name="Chacko J."/>
            <person name="Chandrabose M.N."/>
            <person name="Chavez D."/>
            <person name="Chavez A."/>
            <person name="Chen L."/>
            <person name="Chu H.-S."/>
            <person name="Claassen K.J."/>
            <person name="Cockrell R."/>
            <person name="Collins M."/>
            <person name="Cooper J.A."/>
            <person name="Cree A."/>
            <person name="Curry S.M."/>
            <person name="Da Y."/>
            <person name="Dao M.D."/>
            <person name="Das B."/>
            <person name="Davila M.-L."/>
            <person name="Davy-Carroll L."/>
            <person name="Denson S."/>
            <person name="Dinh H."/>
            <person name="Ebong V.E."/>
            <person name="Edwards J.R."/>
            <person name="Egan A."/>
            <person name="El-Daye J."/>
            <person name="Escobedo L."/>
            <person name="Fernandez S."/>
            <person name="Fernando P.R."/>
            <person name="Flagg N."/>
            <person name="Forbes L.D."/>
            <person name="Fowler R.G."/>
            <person name="Fu Q."/>
            <person name="Gabisi R.A."/>
            <person name="Ganer J."/>
            <person name="Garbino Pronczuk A."/>
            <person name="Garcia R.M."/>
            <person name="Garner T."/>
            <person name="Garrett T.E."/>
            <person name="Gonzalez D.A."/>
            <person name="Hamid H."/>
            <person name="Hawkins E.S."/>
            <person name="Hirani K."/>
            <person name="Hogues M.E."/>
            <person name="Hollins B."/>
            <person name="Hsiao C.-H."/>
            <person name="Jabil R."/>
            <person name="James M.L."/>
            <person name="Jhangiani S.N."/>
            <person name="Johnson B."/>
            <person name="Johnson Q."/>
            <person name="Joshi V."/>
            <person name="Kalu J.B."/>
            <person name="Kam C."/>
            <person name="Kashfia A."/>
            <person name="Keebler J."/>
            <person name="Kisamo H."/>
            <person name="Kovar C.L."/>
            <person name="Lago L.A."/>
            <person name="Lai C.-Y."/>
            <person name="Laidlaw J."/>
            <person name="Lara F."/>
            <person name="Le T.-K."/>
            <person name="Lee S.L."/>
            <person name="Legall F.H."/>
            <person name="Lemon S.J."/>
            <person name="Lewis L.R."/>
            <person name="Li B."/>
            <person name="Liu Y."/>
            <person name="Liu Y.-S."/>
            <person name="Lopez J."/>
            <person name="Lozado R.J."/>
            <person name="Lu J."/>
            <person name="Madu R.C."/>
            <person name="Maheshwari M."/>
            <person name="Maheshwari R."/>
            <person name="Malloy K."/>
            <person name="Martinez E."/>
            <person name="Mathew T."/>
            <person name="Mercado I.C."/>
            <person name="Mercado C."/>
            <person name="Meyer B."/>
            <person name="Montgomery K."/>
            <person name="Morgan M.B."/>
            <person name="Munidasa M."/>
            <person name="Nazareth L.V."/>
            <person name="Nelson J."/>
            <person name="Ng B.M."/>
            <person name="Nguyen N.B."/>
            <person name="Nguyen P.Q."/>
            <person name="Nguyen T."/>
            <person name="Obregon M."/>
            <person name="Okwuonu G.O."/>
            <person name="Onwere C.G."/>
            <person name="Orozco G."/>
            <person name="Parra A."/>
            <person name="Patel S."/>
            <person name="Patil S."/>
            <person name="Perez A."/>
            <person name="Perez Y."/>
            <person name="Pham C."/>
            <person name="Primus E.L."/>
            <person name="Pu L.-L."/>
            <person name="Puazo M."/>
            <person name="Qin X."/>
            <person name="Quiroz J.B."/>
            <person name="Reese J."/>
            <person name="Richards S."/>
            <person name="Rives C.M."/>
            <person name="Robberts R."/>
            <person name="Ruiz S.J."/>
            <person name="Ruiz M.J."/>
            <person name="Santibanez J."/>
            <person name="Schneider B.W."/>
            <person name="Sisson I."/>
            <person name="Smith M."/>
            <person name="Sodergren E."/>
            <person name="Song X.-Z."/>
            <person name="Song B.B."/>
            <person name="Summersgill H."/>
            <person name="Thelus R."/>
            <person name="Thornton R.D."/>
            <person name="Trejos Z.Y."/>
            <person name="Usmani K."/>
            <person name="Vattathil S."/>
            <person name="Villasana D."/>
            <person name="Walker D.L."/>
            <person name="Wang S."/>
            <person name="Wang K."/>
            <person name="White C.S."/>
            <person name="Williams A.C."/>
            <person name="Williamson J."/>
            <person name="Wilson K."/>
            <person name="Woghiren I.O."/>
            <person name="Woodworth J.R."/>
            <person name="Worley K.C."/>
            <person name="Wright R.A."/>
            <person name="Wu W."/>
            <person name="Young L."/>
            <person name="Zhang L."/>
            <person name="Zhang J."/>
            <person name="Zhu Y."/>
            <person name="Muzny D.M."/>
            <person name="Weinstock G."/>
            <person name="Gibbs R.A."/>
        </authorList>
    </citation>
    <scope>NUCLEOTIDE SEQUENCE [LARGE SCALE GENOMIC DNA]</scope>
    <source>
        <strain evidence="3">LSR1</strain>
    </source>
</reference>
<dbReference type="RefSeq" id="XP_016662666.1">
    <property type="nucleotide sequence ID" value="XM_016807177.2"/>
</dbReference>
<sequence>MERGGRGIRRARGGRPFIRGFYRGRTPNRKGTMRRPMGSRSRLSSSRDKYESSYNDNDRSDSRERSWDSKSDKDISKEKHDGDDSSPISRSKWDKDEDHSEKNDERYSDKKGYYDAKYYRRASGHPHRGYRRPYQNNYWDRSDRGRHHSPQSQYRVRPYNSPSRHRRYSRSPDRRRSPSRYRSKSRSRSHSHSPSRSRRYTTPKLRSPKRRSPSRRPRSPNAQDQSIEKTQAVKSNSDDENNSDDFVEKLKASKGSKTPGRVEYTEKSDDEYWIETNKIDSKDTKDAKKSNRPEYSSKSSKTPGRPEISSNDKDEHWIKSQTSKTSTKNQYSNSWDDSPIREKSIPKVLKTPGRKDYSAKDDDYWINSPPTETKKDRSSNDVYSNKTINKDSTTMYVQELSSSDSEPEKKVTKRARSMSLTNSDKSDTPPLNAEQSNKLGNRYSQAPPSSSRAPNSILKEPPPPTLPATPNNLPLYNSQWPGIQNSATPYSSTTNYVQPQPSQFTAYQQRQPVPVSTINDVNF</sequence>
<dbReference type="AlphaFoldDB" id="A0A8R2D6E6"/>
<feature type="compositionally biased region" description="Polar residues" evidence="1">
    <location>
        <begin position="476"/>
        <end position="497"/>
    </location>
</feature>
<keyword evidence="3" id="KW-1185">Reference proteome</keyword>
<dbReference type="GeneID" id="100572101"/>
<feature type="compositionally biased region" description="Basic residues" evidence="1">
    <location>
        <begin position="177"/>
        <end position="218"/>
    </location>
</feature>
<dbReference type="EnsemblMetazoa" id="XM_016807175.2">
    <property type="protein sequence ID" value="XP_016662664.1"/>
    <property type="gene ID" value="LOC100572101"/>
</dbReference>
<dbReference type="EnsemblMetazoa" id="XM_016807177.2">
    <property type="protein sequence ID" value="XP_016662666.1"/>
    <property type="gene ID" value="LOC100572101"/>
</dbReference>
<dbReference type="EnsemblMetazoa" id="XM_003246730.4">
    <property type="protein sequence ID" value="XP_003246778.1"/>
    <property type="gene ID" value="LOC100572101"/>
</dbReference>
<organism evidence="2 3">
    <name type="scientific">Acyrthosiphon pisum</name>
    <name type="common">Pea aphid</name>
    <dbReference type="NCBI Taxonomy" id="7029"/>
    <lineage>
        <taxon>Eukaryota</taxon>
        <taxon>Metazoa</taxon>
        <taxon>Ecdysozoa</taxon>
        <taxon>Arthropoda</taxon>
        <taxon>Hexapoda</taxon>
        <taxon>Insecta</taxon>
        <taxon>Pterygota</taxon>
        <taxon>Neoptera</taxon>
        <taxon>Paraneoptera</taxon>
        <taxon>Hemiptera</taxon>
        <taxon>Sternorrhyncha</taxon>
        <taxon>Aphidomorpha</taxon>
        <taxon>Aphidoidea</taxon>
        <taxon>Aphididae</taxon>
        <taxon>Macrosiphini</taxon>
        <taxon>Acyrthosiphon</taxon>
    </lineage>
</organism>
<evidence type="ECO:0000313" key="2">
    <source>
        <dbReference type="EnsemblMetazoa" id="XP_016662665.1"/>
    </source>
</evidence>
<feature type="compositionally biased region" description="Polar residues" evidence="1">
    <location>
        <begin position="380"/>
        <end position="404"/>
    </location>
</feature>
<dbReference type="RefSeq" id="XP_003246778.1">
    <property type="nucleotide sequence ID" value="XM_003246730.4"/>
</dbReference>
<dbReference type="Proteomes" id="UP000007819">
    <property type="component" value="Chromosome A1"/>
</dbReference>
<feature type="compositionally biased region" description="Basic residues" evidence="1">
    <location>
        <begin position="119"/>
        <end position="131"/>
    </location>
</feature>
<dbReference type="RefSeq" id="XP_016662665.1">
    <property type="nucleotide sequence ID" value="XM_016807176.2"/>
</dbReference>
<feature type="compositionally biased region" description="Basic and acidic residues" evidence="1">
    <location>
        <begin position="91"/>
        <end position="118"/>
    </location>
</feature>
<feature type="compositionally biased region" description="Polar residues" evidence="1">
    <location>
        <begin position="433"/>
        <end position="454"/>
    </location>
</feature>
<feature type="compositionally biased region" description="Polar residues" evidence="1">
    <location>
        <begin position="293"/>
        <end position="302"/>
    </location>
</feature>
<protein>
    <submittedName>
        <fullName evidence="2">Uncharacterized protein</fullName>
    </submittedName>
</protein>
<evidence type="ECO:0000313" key="3">
    <source>
        <dbReference type="Proteomes" id="UP000007819"/>
    </source>
</evidence>
<evidence type="ECO:0000256" key="1">
    <source>
        <dbReference type="SAM" id="MobiDB-lite"/>
    </source>
</evidence>
<proteinExistence type="predicted"/>
<accession>A0A8R2D6E6</accession>